<evidence type="ECO:0000313" key="3">
    <source>
        <dbReference type="Proteomes" id="UP000475545"/>
    </source>
</evidence>
<dbReference type="PANTHER" id="PTHR20836:SF0">
    <property type="entry name" value="4-HYDROXY-TETRAHYDRODIPICOLINATE REDUCTASE 1, CHLOROPLASTIC-RELATED"/>
    <property type="match status" value="1"/>
</dbReference>
<organism evidence="2 3">
    <name type="scientific">Gordonia mangrovi</name>
    <dbReference type="NCBI Taxonomy" id="2665643"/>
    <lineage>
        <taxon>Bacteria</taxon>
        <taxon>Bacillati</taxon>
        <taxon>Actinomycetota</taxon>
        <taxon>Actinomycetes</taxon>
        <taxon>Mycobacteriales</taxon>
        <taxon>Gordoniaceae</taxon>
        <taxon>Gordonia</taxon>
    </lineage>
</organism>
<comment type="caution">
    <text evidence="2">The sequence shown here is derived from an EMBL/GenBank/DDBJ whole genome shotgun (WGS) entry which is preliminary data.</text>
</comment>
<sequence length="250" mass="26306">MMRSRDHTIRVALIGADGRFGTAIRAAARTAPDVELLAITRESWPGGATPDVIIDVSAPDVLDATVELSAATGAAVLYGVSNPGPARTQRLTELGSRVAVCRATNLNPLAHVMLQSVQMLARVAATLPERGHTVVSERHPVSKTDAPSGTARQMADAFDWPVSTHVERAGGPVCDHGVEYAVDGNRIQITHAVADLGLSARSAITTAVWLARQQPGFYTVSDAFSAMNSAVAEPAPAPGPESEFWIGGRR</sequence>
<feature type="domain" description="Dihydrodipicolinate reductase C-terminal" evidence="1">
    <location>
        <begin position="118"/>
        <end position="222"/>
    </location>
</feature>
<evidence type="ECO:0000259" key="1">
    <source>
        <dbReference type="Pfam" id="PF05173"/>
    </source>
</evidence>
<reference evidence="2 3" key="1">
    <citation type="submission" date="2019-11" db="EMBL/GenBank/DDBJ databases">
        <title>Gordonia sp. nov., a novel actinobacterium isolated from mangrove soil in Hainan.</title>
        <authorList>
            <person name="Huang X."/>
            <person name="Xie Y."/>
            <person name="Chu X."/>
            <person name="Xiao K."/>
        </authorList>
    </citation>
    <scope>NUCLEOTIDE SEQUENCE [LARGE SCALE GENOMIC DNA]</scope>
    <source>
        <strain evidence="2 3">HNM0687</strain>
    </source>
</reference>
<dbReference type="GO" id="GO:0008839">
    <property type="term" value="F:4-hydroxy-tetrahydrodipicolinate reductase"/>
    <property type="evidence" value="ECO:0007669"/>
    <property type="project" value="InterPro"/>
</dbReference>
<name>A0A6L7GTI7_9ACTN</name>
<dbReference type="GO" id="GO:0005829">
    <property type="term" value="C:cytosol"/>
    <property type="evidence" value="ECO:0007669"/>
    <property type="project" value="TreeGrafter"/>
</dbReference>
<dbReference type="PANTHER" id="PTHR20836">
    <property type="entry name" value="DIHYDRODIPICOLINATE REDUCTASE"/>
    <property type="match status" value="1"/>
</dbReference>
<dbReference type="Gene3D" id="3.40.50.720">
    <property type="entry name" value="NAD(P)-binding Rossmann-like Domain"/>
    <property type="match status" value="1"/>
</dbReference>
<dbReference type="InterPro" id="IPR036291">
    <property type="entry name" value="NAD(P)-bd_dom_sf"/>
</dbReference>
<dbReference type="SUPFAM" id="SSF55347">
    <property type="entry name" value="Glyceraldehyde-3-phosphate dehydrogenase-like, C-terminal domain"/>
    <property type="match status" value="1"/>
</dbReference>
<gene>
    <name evidence="2" type="ORF">GIY30_15680</name>
</gene>
<dbReference type="Pfam" id="PF05173">
    <property type="entry name" value="DapB_C"/>
    <property type="match status" value="1"/>
</dbReference>
<dbReference type="Proteomes" id="UP000475545">
    <property type="component" value="Unassembled WGS sequence"/>
</dbReference>
<dbReference type="GO" id="GO:0009089">
    <property type="term" value="P:lysine biosynthetic process via diaminopimelate"/>
    <property type="evidence" value="ECO:0007669"/>
    <property type="project" value="InterPro"/>
</dbReference>
<dbReference type="InterPro" id="IPR022663">
    <property type="entry name" value="DapB_C"/>
</dbReference>
<dbReference type="AlphaFoldDB" id="A0A6L7GTI7"/>
<dbReference type="EMBL" id="WMBR01000004">
    <property type="protein sequence ID" value="MXP22782.1"/>
    <property type="molecule type" value="Genomic_DNA"/>
</dbReference>
<evidence type="ECO:0000313" key="2">
    <source>
        <dbReference type="EMBL" id="MXP22782.1"/>
    </source>
</evidence>
<dbReference type="PIRSF" id="PIRSF000161">
    <property type="entry name" value="DHPR"/>
    <property type="match status" value="1"/>
</dbReference>
<dbReference type="InterPro" id="IPR023940">
    <property type="entry name" value="DHDPR_bac"/>
</dbReference>
<dbReference type="SUPFAM" id="SSF51735">
    <property type="entry name" value="NAD(P)-binding Rossmann-fold domains"/>
    <property type="match status" value="1"/>
</dbReference>
<protein>
    <recommendedName>
        <fullName evidence="1">Dihydrodipicolinate reductase C-terminal domain-containing protein</fullName>
    </recommendedName>
</protein>
<accession>A0A6L7GTI7</accession>
<proteinExistence type="predicted"/>
<dbReference type="RefSeq" id="WP_160902971.1">
    <property type="nucleotide sequence ID" value="NZ_CP102850.1"/>
</dbReference>
<keyword evidence="3" id="KW-1185">Reference proteome</keyword>
<dbReference type="GO" id="GO:0019877">
    <property type="term" value="P:diaminopimelate biosynthetic process"/>
    <property type="evidence" value="ECO:0007669"/>
    <property type="project" value="TreeGrafter"/>
</dbReference>